<keyword evidence="3" id="KW-0808">Transferase</keyword>
<dbReference type="Pfam" id="PF00534">
    <property type="entry name" value="Glycos_transf_1"/>
    <property type="match status" value="1"/>
</dbReference>
<dbReference type="OrthoDB" id="9802525at2"/>
<accession>A0A398CN17</accession>
<proteinExistence type="predicted"/>
<dbReference type="Pfam" id="PF13439">
    <property type="entry name" value="Glyco_transf_4"/>
    <property type="match status" value="1"/>
</dbReference>
<feature type="domain" description="Glycosyl transferase family 1" evidence="1">
    <location>
        <begin position="195"/>
        <end position="355"/>
    </location>
</feature>
<gene>
    <name evidence="3" type="ORF">D3H35_10305</name>
</gene>
<dbReference type="GO" id="GO:0016758">
    <property type="term" value="F:hexosyltransferase activity"/>
    <property type="evidence" value="ECO:0007669"/>
    <property type="project" value="TreeGrafter"/>
</dbReference>
<dbReference type="InterPro" id="IPR028098">
    <property type="entry name" value="Glyco_trans_4-like_N"/>
</dbReference>
<name>A0A398CN17_9BACL</name>
<reference evidence="3 4" key="1">
    <citation type="submission" date="2018-09" db="EMBL/GenBank/DDBJ databases">
        <title>Cohnella cavernae sp. nov., isolated from a karst cave.</title>
        <authorList>
            <person name="Zhu H."/>
        </authorList>
    </citation>
    <scope>NUCLEOTIDE SEQUENCE [LARGE SCALE GENOMIC DNA]</scope>
    <source>
        <strain evidence="3 4">K2E09-144</strain>
    </source>
</reference>
<evidence type="ECO:0000259" key="1">
    <source>
        <dbReference type="Pfam" id="PF00534"/>
    </source>
</evidence>
<dbReference type="PANTHER" id="PTHR45947">
    <property type="entry name" value="SULFOQUINOVOSYL TRANSFERASE SQD2"/>
    <property type="match status" value="1"/>
</dbReference>
<evidence type="ECO:0000259" key="2">
    <source>
        <dbReference type="Pfam" id="PF13439"/>
    </source>
</evidence>
<dbReference type="InterPro" id="IPR050194">
    <property type="entry name" value="Glycosyltransferase_grp1"/>
</dbReference>
<protein>
    <submittedName>
        <fullName evidence="3">Glycosyltransferase family 1 protein</fullName>
    </submittedName>
</protein>
<comment type="caution">
    <text evidence="3">The sequence shown here is derived from an EMBL/GenBank/DDBJ whole genome shotgun (WGS) entry which is preliminary data.</text>
</comment>
<dbReference type="RefSeq" id="WP_119149042.1">
    <property type="nucleotide sequence ID" value="NZ_JBHSOV010000021.1"/>
</dbReference>
<dbReference type="Proteomes" id="UP000266340">
    <property type="component" value="Unassembled WGS sequence"/>
</dbReference>
<organism evidence="3 4">
    <name type="scientific">Cohnella faecalis</name>
    <dbReference type="NCBI Taxonomy" id="2315694"/>
    <lineage>
        <taxon>Bacteria</taxon>
        <taxon>Bacillati</taxon>
        <taxon>Bacillota</taxon>
        <taxon>Bacilli</taxon>
        <taxon>Bacillales</taxon>
        <taxon>Paenibacillaceae</taxon>
        <taxon>Cohnella</taxon>
    </lineage>
</organism>
<evidence type="ECO:0000313" key="3">
    <source>
        <dbReference type="EMBL" id="RIE03682.1"/>
    </source>
</evidence>
<dbReference type="AlphaFoldDB" id="A0A398CN17"/>
<dbReference type="CDD" id="cd03814">
    <property type="entry name" value="GT4-like"/>
    <property type="match status" value="1"/>
</dbReference>
<dbReference type="InterPro" id="IPR001296">
    <property type="entry name" value="Glyco_trans_1"/>
</dbReference>
<dbReference type="EMBL" id="QXJM01000032">
    <property type="protein sequence ID" value="RIE03682.1"/>
    <property type="molecule type" value="Genomic_DNA"/>
</dbReference>
<feature type="domain" description="Glycosyltransferase subfamily 4-like N-terminal" evidence="2">
    <location>
        <begin position="17"/>
        <end position="182"/>
    </location>
</feature>
<dbReference type="SUPFAM" id="SSF53756">
    <property type="entry name" value="UDP-Glycosyltransferase/glycogen phosphorylase"/>
    <property type="match status" value="1"/>
</dbReference>
<sequence length="391" mass="43158">MTEIRVALFTDTYFPEVNGVAKTLERWVAYLRKQGVPCMVFAPSRPWREEKEADVAERLVSMPLFLYPEIRIAVPQTTGIEKKLNDFRPTVIHVATPFGAGVAGRHLALKRGIPLVASHHTHFVRYLPFYNLQWMGRLTWRYLNWFHRPSRKIYVPSRSVLEECSNDGWHGLEIWSRGIDTTLFGPDVDRERLLKDEWMPADRFLVLYAGRLAPEKQPEIAVEAVARFNASTGASAQLVMAGDGPSSDGLKALAAKLGLEVRFLGALPQSRLQKWMAASDVLLFPSPTETFGNVVLEAMACGVPVIGADGGAVPDTIRDGENGLLCESGNAAAFADALVRLYEDASLRARLSAAGMYEAKSRSWDEVFAGLLASMEETCATVSATLDAVKS</sequence>
<keyword evidence="4" id="KW-1185">Reference proteome</keyword>
<evidence type="ECO:0000313" key="4">
    <source>
        <dbReference type="Proteomes" id="UP000266340"/>
    </source>
</evidence>
<dbReference type="Gene3D" id="3.40.50.2000">
    <property type="entry name" value="Glycogen Phosphorylase B"/>
    <property type="match status" value="2"/>
</dbReference>
<dbReference type="PANTHER" id="PTHR45947:SF3">
    <property type="entry name" value="SULFOQUINOVOSYL TRANSFERASE SQD2"/>
    <property type="match status" value="1"/>
</dbReference>